<evidence type="ECO:0000313" key="1">
    <source>
        <dbReference type="EMBL" id="SHI04677.1"/>
    </source>
</evidence>
<dbReference type="InterPro" id="IPR036390">
    <property type="entry name" value="WH_DNA-bd_sf"/>
</dbReference>
<keyword evidence="1" id="KW-0238">DNA-binding</keyword>
<dbReference type="InterPro" id="IPR036388">
    <property type="entry name" value="WH-like_DNA-bd_sf"/>
</dbReference>
<dbReference type="Gene3D" id="1.10.10.10">
    <property type="entry name" value="Winged helix-like DNA-binding domain superfamily/Winged helix DNA-binding domain"/>
    <property type="match status" value="1"/>
</dbReference>
<dbReference type="Proteomes" id="UP000189796">
    <property type="component" value="Chromosome I"/>
</dbReference>
<proteinExistence type="predicted"/>
<evidence type="ECO:0000313" key="2">
    <source>
        <dbReference type="Proteomes" id="UP000189796"/>
    </source>
</evidence>
<sequence>MTNLSPHQKTLMTAERQAVAQALFLALEPFVKESPTITLGNFMTFLRVASAEGKGVTEYADAAGVYKTVMTRHLLDLGDRDRHGEDGLGFIQQVRDRKDMRINRAWITHKGASFLDSAYKALSLLLRA</sequence>
<protein>
    <submittedName>
        <fullName evidence="1">DNA-binding transcriptional regulator, MarR family</fullName>
    </submittedName>
</protein>
<name>A0A1M5XXX6_9BRAD</name>
<accession>A0A1M5XXX6</accession>
<dbReference type="SUPFAM" id="SSF46785">
    <property type="entry name" value="Winged helix' DNA-binding domain"/>
    <property type="match status" value="1"/>
</dbReference>
<dbReference type="AlphaFoldDB" id="A0A1M5XXX6"/>
<reference evidence="1 2" key="1">
    <citation type="submission" date="2016-11" db="EMBL/GenBank/DDBJ databases">
        <authorList>
            <person name="Jaros S."/>
            <person name="Januszkiewicz K."/>
            <person name="Wedrychowicz H."/>
        </authorList>
    </citation>
    <scope>NUCLEOTIDE SEQUENCE [LARGE SCALE GENOMIC DNA]</scope>
    <source>
        <strain evidence="1 2">GAS138</strain>
    </source>
</reference>
<dbReference type="EMBL" id="LT670817">
    <property type="protein sequence ID" value="SHI04677.1"/>
    <property type="molecule type" value="Genomic_DNA"/>
</dbReference>
<dbReference type="GO" id="GO:0003677">
    <property type="term" value="F:DNA binding"/>
    <property type="evidence" value="ECO:0007669"/>
    <property type="project" value="UniProtKB-KW"/>
</dbReference>
<gene>
    <name evidence="1" type="ORF">SAMN05443248_7723</name>
</gene>
<organism evidence="1 2">
    <name type="scientific">Bradyrhizobium erythrophlei</name>
    <dbReference type="NCBI Taxonomy" id="1437360"/>
    <lineage>
        <taxon>Bacteria</taxon>
        <taxon>Pseudomonadati</taxon>
        <taxon>Pseudomonadota</taxon>
        <taxon>Alphaproteobacteria</taxon>
        <taxon>Hyphomicrobiales</taxon>
        <taxon>Nitrobacteraceae</taxon>
        <taxon>Bradyrhizobium</taxon>
    </lineage>
</organism>